<dbReference type="OrthoDB" id="5966984at2759"/>
<evidence type="ECO:0000256" key="2">
    <source>
        <dbReference type="SAM" id="SignalP"/>
    </source>
</evidence>
<protein>
    <recommendedName>
        <fullName evidence="5">TNFR-Cys domain-containing protein</fullName>
    </recommendedName>
</protein>
<dbReference type="EMBL" id="MU825902">
    <property type="protein sequence ID" value="KAJ7383304.1"/>
    <property type="molecule type" value="Genomic_DNA"/>
</dbReference>
<keyword evidence="1" id="KW-0472">Membrane</keyword>
<feature type="transmembrane region" description="Helical" evidence="1">
    <location>
        <begin position="210"/>
        <end position="233"/>
    </location>
</feature>
<accession>A0A9W9ZNP9</accession>
<dbReference type="AlphaFoldDB" id="A0A9W9ZNP9"/>
<feature type="signal peptide" evidence="2">
    <location>
        <begin position="1"/>
        <end position="18"/>
    </location>
</feature>
<evidence type="ECO:0000313" key="4">
    <source>
        <dbReference type="Proteomes" id="UP001163046"/>
    </source>
</evidence>
<feature type="chain" id="PRO_5040717823" description="TNFR-Cys domain-containing protein" evidence="2">
    <location>
        <begin position="19"/>
        <end position="300"/>
    </location>
</feature>
<organism evidence="3 4">
    <name type="scientific">Desmophyllum pertusum</name>
    <dbReference type="NCBI Taxonomy" id="174260"/>
    <lineage>
        <taxon>Eukaryota</taxon>
        <taxon>Metazoa</taxon>
        <taxon>Cnidaria</taxon>
        <taxon>Anthozoa</taxon>
        <taxon>Hexacorallia</taxon>
        <taxon>Scleractinia</taxon>
        <taxon>Caryophylliina</taxon>
        <taxon>Caryophylliidae</taxon>
        <taxon>Desmophyllum</taxon>
    </lineage>
</organism>
<gene>
    <name evidence="3" type="ORF">OS493_029269</name>
</gene>
<proteinExistence type="predicted"/>
<keyword evidence="4" id="KW-1185">Reference proteome</keyword>
<evidence type="ECO:0000256" key="1">
    <source>
        <dbReference type="SAM" id="Phobius"/>
    </source>
</evidence>
<dbReference type="Gene3D" id="2.10.50.10">
    <property type="entry name" value="Tumor Necrosis Factor Receptor, subunit A, domain 2"/>
    <property type="match status" value="1"/>
</dbReference>
<sequence>MLTGFLVAAAVIVALGNGNRCRNKADIELYDKNNSSIFYCWPLPECHDGQEPSVEQGSSHPQGKDIGCSYCLKGFFSNNGTNKRCRECTPCDNKGVLLLCMPFRDRQCSNICISREFYFNATDEQCHPCTECCKANDEDIEPQCISMTVGTVIGEKGEKHCKASSKSSKQCDELPKKNLSSASCSNSSLPSNTSELVESECTCSHSLDGLHIGLGCFLVLVTALSVVLGWLAFRRRRRTGDHLSLSESFPMCFQLPPWLIILYRYTINILCCQFASNQCYMYKVTKFIPRGWNSNIKVTR</sequence>
<keyword evidence="1" id="KW-0812">Transmembrane</keyword>
<name>A0A9W9ZNP9_9CNID</name>
<keyword evidence="1" id="KW-1133">Transmembrane helix</keyword>
<evidence type="ECO:0000313" key="3">
    <source>
        <dbReference type="EMBL" id="KAJ7383304.1"/>
    </source>
</evidence>
<comment type="caution">
    <text evidence="3">The sequence shown here is derived from an EMBL/GenBank/DDBJ whole genome shotgun (WGS) entry which is preliminary data.</text>
</comment>
<evidence type="ECO:0008006" key="5">
    <source>
        <dbReference type="Google" id="ProtNLM"/>
    </source>
</evidence>
<reference evidence="3" key="1">
    <citation type="submission" date="2023-01" db="EMBL/GenBank/DDBJ databases">
        <title>Genome assembly of the deep-sea coral Lophelia pertusa.</title>
        <authorList>
            <person name="Herrera S."/>
            <person name="Cordes E."/>
        </authorList>
    </citation>
    <scope>NUCLEOTIDE SEQUENCE</scope>
    <source>
        <strain evidence="3">USNM1676648</strain>
        <tissue evidence="3">Polyp</tissue>
    </source>
</reference>
<dbReference type="Proteomes" id="UP001163046">
    <property type="component" value="Unassembled WGS sequence"/>
</dbReference>
<keyword evidence="2" id="KW-0732">Signal</keyword>